<dbReference type="EMBL" id="QGLF01000002">
    <property type="protein sequence ID" value="PWR21673.1"/>
    <property type="molecule type" value="Genomic_DNA"/>
</dbReference>
<evidence type="ECO:0000256" key="1">
    <source>
        <dbReference type="ARBA" id="ARBA00006754"/>
    </source>
</evidence>
<dbReference type="InterPro" id="IPR041522">
    <property type="entry name" value="CdaR_GGDEF"/>
</dbReference>
<name>A0A317E8P9_9PROT</name>
<dbReference type="Pfam" id="PF13556">
    <property type="entry name" value="HTH_30"/>
    <property type="match status" value="1"/>
</dbReference>
<dbReference type="Gene3D" id="1.10.10.2840">
    <property type="entry name" value="PucR C-terminal helix-turn-helix domain"/>
    <property type="match status" value="1"/>
</dbReference>
<dbReference type="PANTHER" id="PTHR33744">
    <property type="entry name" value="CARBOHYDRATE DIACID REGULATOR"/>
    <property type="match status" value="1"/>
</dbReference>
<dbReference type="OrthoDB" id="8026818at2"/>
<dbReference type="Proteomes" id="UP000246077">
    <property type="component" value="Unassembled WGS sequence"/>
</dbReference>
<dbReference type="InterPro" id="IPR042070">
    <property type="entry name" value="PucR_C-HTH_sf"/>
</dbReference>
<comment type="caution">
    <text evidence="3">The sequence shown here is derived from an EMBL/GenBank/DDBJ whole genome shotgun (WGS) entry which is preliminary data.</text>
</comment>
<dbReference type="InterPro" id="IPR029016">
    <property type="entry name" value="GAF-like_dom_sf"/>
</dbReference>
<protein>
    <recommendedName>
        <fullName evidence="2">GAF domain-containing protein</fullName>
    </recommendedName>
</protein>
<evidence type="ECO:0000313" key="3">
    <source>
        <dbReference type="EMBL" id="PWR21673.1"/>
    </source>
</evidence>
<dbReference type="Gene3D" id="3.30.450.40">
    <property type="match status" value="1"/>
</dbReference>
<feature type="domain" description="GAF" evidence="2">
    <location>
        <begin position="185"/>
        <end position="332"/>
    </location>
</feature>
<dbReference type="PANTHER" id="PTHR33744:SF1">
    <property type="entry name" value="DNA-BINDING TRANSCRIPTIONAL ACTIVATOR ADER"/>
    <property type="match status" value="1"/>
</dbReference>
<dbReference type="SMART" id="SM00065">
    <property type="entry name" value="GAF"/>
    <property type="match status" value="1"/>
</dbReference>
<keyword evidence="4" id="KW-1185">Reference proteome</keyword>
<sequence>MAVRNPSLEPMAGSSSRPGHAVAILPDAAEDELARLDAFARRVSAATDGDIADVFVEAERALLELSGAASVRILLNAGGGWRSWRRLDQPDLDDPAAGWPASGESTHHDLLIDGTMAMLPIRPGRILAAVDGIAASPALRRALVVASTCIDLAVATSERRRSQANSASELQVLQDVAARILQSADLEALMLLVVHETKRLLTSDICGVMLSDGEELVMRSCTGHFSVETAKLRMRAGIGVAGRVLETSRPCVVSNYFENKTISRDFVPLAQTEKVQSALAVPILSRDAVIGVLEVWRRRPSIYTEEDTSLLLALAGLTSLAIENARLLRSHASAAEQLAAANLELAQRCTTIEEAGRFQEQIVQLMLGGGPLSLVTARTAEHVVGGVIVFDRDLAIEAASPDLDQGADILLQRLRSIIRKASRIPNHAIAESWANGRLLIQPVLAGTERLGWIAWYGAMEPDEATRLAINHVSLAVAMHLLERRNTARARTETLQSVLWDLFDGSKPVRAAAVDRARELGVSLKGRLSVVVLMLDDGQAAAREDGAPEPPQTEFSDRLLETVQTSDLGRTACLAGVRGNQIRILSPSGDPAALALAAQSLIAACRRDYPQHRMVGGISSLCGDPRELPVQLREAMIAIEVAKHRQGAPVACYGEIGVLGLLINLRGKADMRRIAQEILRDLATEPGQSRAVLLATLQAFFESDCSQIATAARLRTHQKTIAYRLGKIGRLTGLNLARHQDRVLADIGTRLLLLLESE</sequence>
<reference evidence="4" key="1">
    <citation type="submission" date="2018-05" db="EMBL/GenBank/DDBJ databases">
        <title>Zavarzinia sp. HR-AS.</title>
        <authorList>
            <person name="Lee Y."/>
            <person name="Jeon C.O."/>
        </authorList>
    </citation>
    <scope>NUCLEOTIDE SEQUENCE [LARGE SCALE GENOMIC DNA]</scope>
    <source>
        <strain evidence="4">DSM 1231</strain>
    </source>
</reference>
<dbReference type="SUPFAM" id="SSF55781">
    <property type="entry name" value="GAF domain-like"/>
    <property type="match status" value="1"/>
</dbReference>
<evidence type="ECO:0000313" key="4">
    <source>
        <dbReference type="Proteomes" id="UP000246077"/>
    </source>
</evidence>
<dbReference type="InterPro" id="IPR051448">
    <property type="entry name" value="CdaR-like_regulators"/>
</dbReference>
<dbReference type="RefSeq" id="WP_109920318.1">
    <property type="nucleotide sequence ID" value="NZ_QGLF01000002.1"/>
</dbReference>
<evidence type="ECO:0000259" key="2">
    <source>
        <dbReference type="SMART" id="SM00065"/>
    </source>
</evidence>
<proteinExistence type="inferred from homology"/>
<organism evidence="3 4">
    <name type="scientific">Zavarzinia compransoris</name>
    <dbReference type="NCBI Taxonomy" id="1264899"/>
    <lineage>
        <taxon>Bacteria</taxon>
        <taxon>Pseudomonadati</taxon>
        <taxon>Pseudomonadota</taxon>
        <taxon>Alphaproteobacteria</taxon>
        <taxon>Rhodospirillales</taxon>
        <taxon>Zavarziniaceae</taxon>
        <taxon>Zavarzinia</taxon>
    </lineage>
</organism>
<accession>A0A317E8P9</accession>
<dbReference type="Pfam" id="PF13185">
    <property type="entry name" value="GAF_2"/>
    <property type="match status" value="1"/>
</dbReference>
<dbReference type="InterPro" id="IPR003018">
    <property type="entry name" value="GAF"/>
</dbReference>
<comment type="similarity">
    <text evidence="1">Belongs to the CdaR family.</text>
</comment>
<dbReference type="AlphaFoldDB" id="A0A317E8P9"/>
<dbReference type="Pfam" id="PF17853">
    <property type="entry name" value="GGDEF_2"/>
    <property type="match status" value="1"/>
</dbReference>
<dbReference type="InterPro" id="IPR025736">
    <property type="entry name" value="PucR_C-HTH_dom"/>
</dbReference>
<gene>
    <name evidence="3" type="ORF">DKG75_06640</name>
</gene>